<protein>
    <recommendedName>
        <fullName evidence="2">ATP-grasp domain-containing protein</fullName>
    </recommendedName>
</protein>
<dbReference type="InterPro" id="IPR038752">
    <property type="entry name" value="IQCH"/>
</dbReference>
<organism evidence="3 4">
    <name type="scientific">Phycicoccus sonneratiae</name>
    <dbReference type="NCBI Taxonomy" id="2807628"/>
    <lineage>
        <taxon>Bacteria</taxon>
        <taxon>Bacillati</taxon>
        <taxon>Actinomycetota</taxon>
        <taxon>Actinomycetes</taxon>
        <taxon>Micrococcales</taxon>
        <taxon>Intrasporangiaceae</taxon>
        <taxon>Phycicoccus</taxon>
    </lineage>
</organism>
<dbReference type="InterPro" id="IPR041356">
    <property type="entry name" value="PGM1_C"/>
</dbReference>
<keyword evidence="1" id="KW-0067">ATP-binding</keyword>
<feature type="domain" description="ATP-grasp" evidence="2">
    <location>
        <begin position="242"/>
        <end position="463"/>
    </location>
</feature>
<keyword evidence="1" id="KW-0547">Nucleotide-binding</keyword>
<evidence type="ECO:0000313" key="3">
    <source>
        <dbReference type="EMBL" id="MBM6401572.1"/>
    </source>
</evidence>
<dbReference type="PANTHER" id="PTHR14465">
    <property type="entry name" value="IQ DOMAIN-CONTAINING PROTEIN H"/>
    <property type="match status" value="1"/>
</dbReference>
<sequence length="555" mass="58310">MSWGTVVLPSRWSDRVPLPGAGCRHTDPAAGRIPAARDGYVEAVHTTTRRQQARQGDGSWSPSTRASAFRRLQSTLAAARAATAPGTATEHVVVSLPSHSMPQRLLDHHASLLPGLEHRALVDGLRTARSPGARVVVVTSEEPPGCVLDCYAALARPEDPEGARRRISSLVVPDAGARGVAAKLLGWPDLVEELRRRVGGAPAVIEPWNVTDDEVDVALALGVPLDGSPPDLWSHGFKSASRRLFREAGVPVPLGVEDVHDATEVAAAVAAIRRDRPSLEDVIVKLDNSGAGEGNWTMATNAPTGQPLTVDQLAAQMASRAPEWFLADLASGGVVEELVTGEVLTSPSAQAEIRPDGEVVVLATHEQVLGGGSGQVFLGSRLPADPAYAAELTTHVTSVACVLSQLGAVGWLTVDFVARRGRGGWALAAVDLNLRRGGTTHSYTALRYLVPGSYDPRAGRWVADSDGSTRTYRSGDAVEVLAGRELSPERAITSLEVAGLGFDHARGAGVLLHGFPSLASHGAIGVTAIARTSEEAERLFAAVPPALGRTADRRP</sequence>
<keyword evidence="4" id="KW-1185">Reference proteome</keyword>
<gene>
    <name evidence="3" type="ORF">JQN70_14320</name>
</gene>
<dbReference type="InterPro" id="IPR056855">
    <property type="entry name" value="ATP-grasp_IQCH"/>
</dbReference>
<evidence type="ECO:0000259" key="2">
    <source>
        <dbReference type="PROSITE" id="PS50975"/>
    </source>
</evidence>
<evidence type="ECO:0000313" key="4">
    <source>
        <dbReference type="Proteomes" id="UP001430172"/>
    </source>
</evidence>
<dbReference type="RefSeq" id="WP_204132033.1">
    <property type="nucleotide sequence ID" value="NZ_JAFDVD010000015.1"/>
</dbReference>
<dbReference type="Proteomes" id="UP001430172">
    <property type="component" value="Unassembled WGS sequence"/>
</dbReference>
<reference evidence="3" key="1">
    <citation type="submission" date="2021-02" db="EMBL/GenBank/DDBJ databases">
        <title>Phycicoccus sp. MQZ13P-5T, whole genome shotgun sequence.</title>
        <authorList>
            <person name="Tuo L."/>
        </authorList>
    </citation>
    <scope>NUCLEOTIDE SEQUENCE</scope>
    <source>
        <strain evidence="3">MQZ13P-5</strain>
    </source>
</reference>
<dbReference type="SUPFAM" id="SSF56059">
    <property type="entry name" value="Glutathione synthetase ATP-binding domain-like"/>
    <property type="match status" value="1"/>
</dbReference>
<accession>A0ABS2CNW7</accession>
<dbReference type="EMBL" id="JAFDVD010000015">
    <property type="protein sequence ID" value="MBM6401572.1"/>
    <property type="molecule type" value="Genomic_DNA"/>
</dbReference>
<name>A0ABS2CNW7_9MICO</name>
<dbReference type="PROSITE" id="PS50975">
    <property type="entry name" value="ATP_GRASP"/>
    <property type="match status" value="1"/>
</dbReference>
<dbReference type="PANTHER" id="PTHR14465:SF0">
    <property type="entry name" value="IQ DOMAIN-CONTAINING PROTEIN H"/>
    <property type="match status" value="1"/>
</dbReference>
<proteinExistence type="predicted"/>
<comment type="caution">
    <text evidence="3">The sequence shown here is derived from an EMBL/GenBank/DDBJ whole genome shotgun (WGS) entry which is preliminary data.</text>
</comment>
<dbReference type="InterPro" id="IPR011761">
    <property type="entry name" value="ATP-grasp"/>
</dbReference>
<dbReference type="Pfam" id="PF18105">
    <property type="entry name" value="PGM1_C"/>
    <property type="match status" value="1"/>
</dbReference>
<dbReference type="Pfam" id="PF24923">
    <property type="entry name" value="ATP-grasp_IQCH"/>
    <property type="match status" value="1"/>
</dbReference>
<evidence type="ECO:0000256" key="1">
    <source>
        <dbReference type="PROSITE-ProRule" id="PRU00409"/>
    </source>
</evidence>